<evidence type="ECO:0000256" key="1">
    <source>
        <dbReference type="SAM" id="MobiDB-lite"/>
    </source>
</evidence>
<protein>
    <submittedName>
        <fullName evidence="2">Uncharacterized protein</fullName>
    </submittedName>
</protein>
<evidence type="ECO:0000313" key="2">
    <source>
        <dbReference type="EMBL" id="TNN67262.1"/>
    </source>
</evidence>
<dbReference type="Proteomes" id="UP000314294">
    <property type="component" value="Unassembled WGS sequence"/>
</dbReference>
<comment type="caution">
    <text evidence="2">The sequence shown here is derived from an EMBL/GenBank/DDBJ whole genome shotgun (WGS) entry which is preliminary data.</text>
</comment>
<reference evidence="2 3" key="1">
    <citation type="submission" date="2019-03" db="EMBL/GenBank/DDBJ databases">
        <title>First draft genome of Liparis tanakae, snailfish: a comprehensive survey of snailfish specific genes.</title>
        <authorList>
            <person name="Kim W."/>
            <person name="Song I."/>
            <person name="Jeong J.-H."/>
            <person name="Kim D."/>
            <person name="Kim S."/>
            <person name="Ryu S."/>
            <person name="Song J.Y."/>
            <person name="Lee S.K."/>
        </authorList>
    </citation>
    <scope>NUCLEOTIDE SEQUENCE [LARGE SCALE GENOMIC DNA]</scope>
    <source>
        <tissue evidence="2">Muscle</tissue>
    </source>
</reference>
<keyword evidence="3" id="KW-1185">Reference proteome</keyword>
<feature type="compositionally biased region" description="Polar residues" evidence="1">
    <location>
        <begin position="72"/>
        <end position="88"/>
    </location>
</feature>
<accession>A0A4Z2HR55</accession>
<dbReference type="AlphaFoldDB" id="A0A4Z2HR55"/>
<gene>
    <name evidence="2" type="ORF">EYF80_022511</name>
</gene>
<name>A0A4Z2HR55_9TELE</name>
<organism evidence="2 3">
    <name type="scientific">Liparis tanakae</name>
    <name type="common">Tanaka's snailfish</name>
    <dbReference type="NCBI Taxonomy" id="230148"/>
    <lineage>
        <taxon>Eukaryota</taxon>
        <taxon>Metazoa</taxon>
        <taxon>Chordata</taxon>
        <taxon>Craniata</taxon>
        <taxon>Vertebrata</taxon>
        <taxon>Euteleostomi</taxon>
        <taxon>Actinopterygii</taxon>
        <taxon>Neopterygii</taxon>
        <taxon>Teleostei</taxon>
        <taxon>Neoteleostei</taxon>
        <taxon>Acanthomorphata</taxon>
        <taxon>Eupercaria</taxon>
        <taxon>Perciformes</taxon>
        <taxon>Cottioidei</taxon>
        <taxon>Cottales</taxon>
        <taxon>Liparidae</taxon>
        <taxon>Liparis</taxon>
    </lineage>
</organism>
<feature type="region of interest" description="Disordered" evidence="1">
    <location>
        <begin position="49"/>
        <end position="88"/>
    </location>
</feature>
<sequence>MLLFSEEEGLGTNESLDLDFGRVGGNLVGDSWRIEAGLWVHLVKLKGTTGNRKSRPIEDEGGDRDGLIESSGDMNSTCTSLRVTGPTS</sequence>
<evidence type="ECO:0000313" key="3">
    <source>
        <dbReference type="Proteomes" id="UP000314294"/>
    </source>
</evidence>
<proteinExistence type="predicted"/>
<dbReference type="EMBL" id="SRLO01000206">
    <property type="protein sequence ID" value="TNN67262.1"/>
    <property type="molecule type" value="Genomic_DNA"/>
</dbReference>
<feature type="compositionally biased region" description="Basic and acidic residues" evidence="1">
    <location>
        <begin position="55"/>
        <end position="67"/>
    </location>
</feature>